<organism evidence="1 2">
    <name type="scientific">Caerostris darwini</name>
    <dbReference type="NCBI Taxonomy" id="1538125"/>
    <lineage>
        <taxon>Eukaryota</taxon>
        <taxon>Metazoa</taxon>
        <taxon>Ecdysozoa</taxon>
        <taxon>Arthropoda</taxon>
        <taxon>Chelicerata</taxon>
        <taxon>Arachnida</taxon>
        <taxon>Araneae</taxon>
        <taxon>Araneomorphae</taxon>
        <taxon>Entelegynae</taxon>
        <taxon>Araneoidea</taxon>
        <taxon>Araneidae</taxon>
        <taxon>Caerostris</taxon>
    </lineage>
</organism>
<comment type="caution">
    <text evidence="1">The sequence shown here is derived from an EMBL/GenBank/DDBJ whole genome shotgun (WGS) entry which is preliminary data.</text>
</comment>
<dbReference type="EMBL" id="BPLQ01000278">
    <property type="protein sequence ID" value="GIX69523.1"/>
    <property type="molecule type" value="Genomic_DNA"/>
</dbReference>
<reference evidence="1 2" key="1">
    <citation type="submission" date="2021-06" db="EMBL/GenBank/DDBJ databases">
        <title>Caerostris darwini draft genome.</title>
        <authorList>
            <person name="Kono N."/>
            <person name="Arakawa K."/>
        </authorList>
    </citation>
    <scope>NUCLEOTIDE SEQUENCE [LARGE SCALE GENOMIC DNA]</scope>
</reference>
<dbReference type="Proteomes" id="UP001054837">
    <property type="component" value="Unassembled WGS sequence"/>
</dbReference>
<name>A0AAV4MAQ9_9ARAC</name>
<evidence type="ECO:0000313" key="1">
    <source>
        <dbReference type="EMBL" id="GIX69523.1"/>
    </source>
</evidence>
<accession>A0AAV4MAQ9</accession>
<protein>
    <submittedName>
        <fullName evidence="1">Uncharacterized protein</fullName>
    </submittedName>
</protein>
<gene>
    <name evidence="1" type="ORF">CDAR_595291</name>
</gene>
<sequence length="111" mass="12946">MNPPAYSTKRVRHEHTSQNHVQLGEVSFLFYYEHDKSDTKYASTQIVLEIMCSIYKKSKIFIILLKSNSDIFTQQSCSFKSKFTFCNIISNILGNISIHCSIFLSEGWFKY</sequence>
<dbReference type="AlphaFoldDB" id="A0AAV4MAQ9"/>
<keyword evidence="2" id="KW-1185">Reference proteome</keyword>
<proteinExistence type="predicted"/>
<evidence type="ECO:0000313" key="2">
    <source>
        <dbReference type="Proteomes" id="UP001054837"/>
    </source>
</evidence>